<evidence type="ECO:0000313" key="1">
    <source>
        <dbReference type="EMBL" id="MFB6491237.1"/>
    </source>
</evidence>
<sequence length="138" mass="14218">MKVLDYARKAPAVSPSSPLAEAANRMLVDASDICLVADGDYVVGLLTTRDLVEAAARGVSPKLAVVEALRGPPLLLEGYEPLWKAAEVMLALGVDAAVVTVGGRCVGVLRAEDIAGLEGQLSEASAFAEVVESYAPPA</sequence>
<evidence type="ECO:0000313" key="2">
    <source>
        <dbReference type="Proteomes" id="UP000033636"/>
    </source>
</evidence>
<dbReference type="EMBL" id="JZWT02000025">
    <property type="protein sequence ID" value="MFB6491237.1"/>
    <property type="molecule type" value="Genomic_DNA"/>
</dbReference>
<gene>
    <name evidence="1" type="ORF">TU35_008410</name>
</gene>
<name>A0ACC6V2H6_9CREN</name>
<proteinExistence type="predicted"/>
<accession>A0ACC6V2H6</accession>
<organism evidence="1 2">
    <name type="scientific">Thermoproteus sp. AZ2</name>
    <dbReference type="NCBI Taxonomy" id="1609232"/>
    <lineage>
        <taxon>Archaea</taxon>
        <taxon>Thermoproteota</taxon>
        <taxon>Thermoprotei</taxon>
        <taxon>Thermoproteales</taxon>
        <taxon>Thermoproteaceae</taxon>
        <taxon>Thermoproteus</taxon>
    </lineage>
</organism>
<protein>
    <submittedName>
        <fullName evidence="1">Cyclic nucleotide-binding/CBS domain-containing protein</fullName>
    </submittedName>
</protein>
<comment type="caution">
    <text evidence="1">The sequence shown here is derived from an EMBL/GenBank/DDBJ whole genome shotgun (WGS) entry which is preliminary data.</text>
</comment>
<dbReference type="Proteomes" id="UP000033636">
    <property type="component" value="Unassembled WGS sequence"/>
</dbReference>
<reference evidence="1" key="1">
    <citation type="submission" date="2024-07" db="EMBL/GenBank/DDBJ databases">
        <title>Metagenome and Metagenome-Assembled Genomes of Archaea from a hot spring from the geothermal field of Los Azufres, Mexico.</title>
        <authorList>
            <person name="Marin-Paredes R."/>
            <person name="Martinez-Romero E."/>
            <person name="Servin-Garciduenas L.E."/>
        </authorList>
    </citation>
    <scope>NUCLEOTIDE SEQUENCE</scope>
</reference>